<feature type="transmembrane region" description="Helical" evidence="1">
    <location>
        <begin position="274"/>
        <end position="292"/>
    </location>
</feature>
<comment type="caution">
    <text evidence="2">The sequence shown here is derived from an EMBL/GenBank/DDBJ whole genome shotgun (WGS) entry which is preliminary data.</text>
</comment>
<keyword evidence="1" id="KW-0812">Transmembrane</keyword>
<dbReference type="eggNOG" id="ENOG5031DIN">
    <property type="taxonomic scope" value="Bacteria"/>
</dbReference>
<feature type="transmembrane region" description="Helical" evidence="1">
    <location>
        <begin position="189"/>
        <end position="211"/>
    </location>
</feature>
<feature type="transmembrane region" description="Helical" evidence="1">
    <location>
        <begin position="80"/>
        <end position="108"/>
    </location>
</feature>
<protein>
    <submittedName>
        <fullName evidence="2">Uncharacterized protein</fullName>
    </submittedName>
</protein>
<dbReference type="PATRIC" id="fig|907348.3.peg.116"/>
<evidence type="ECO:0000313" key="2">
    <source>
        <dbReference type="EMBL" id="EIC03058.1"/>
    </source>
</evidence>
<keyword evidence="3" id="KW-1185">Reference proteome</keyword>
<feature type="transmembrane region" description="Helical" evidence="1">
    <location>
        <begin position="120"/>
        <end position="139"/>
    </location>
</feature>
<dbReference type="EMBL" id="AGRW01000024">
    <property type="protein sequence ID" value="EIC03058.1"/>
    <property type="molecule type" value="Genomic_DNA"/>
</dbReference>
<evidence type="ECO:0000313" key="3">
    <source>
        <dbReference type="Proteomes" id="UP000003571"/>
    </source>
</evidence>
<dbReference type="AlphaFoldDB" id="H7EH59"/>
<name>H7EH59_9SPIR</name>
<gene>
    <name evidence="2" type="ORF">TresaDRAFT_2620</name>
</gene>
<reference evidence="2 3" key="1">
    <citation type="submission" date="2011-09" db="EMBL/GenBank/DDBJ databases">
        <title>The draft genome of Treponema saccharophilum DSM 2985.</title>
        <authorList>
            <consortium name="US DOE Joint Genome Institute (JGI-PGF)"/>
            <person name="Lucas S."/>
            <person name="Copeland A."/>
            <person name="Lapidus A."/>
            <person name="Glavina del Rio T."/>
            <person name="Dalin E."/>
            <person name="Tice H."/>
            <person name="Bruce D."/>
            <person name="Goodwin L."/>
            <person name="Pitluck S."/>
            <person name="Peters L."/>
            <person name="Kyrpides N."/>
            <person name="Mavromatis K."/>
            <person name="Ivanova N."/>
            <person name="Markowitz V."/>
            <person name="Cheng J.-F."/>
            <person name="Hugenholtz P."/>
            <person name="Woyke T."/>
            <person name="Wu D."/>
            <person name="Gronow S."/>
            <person name="Wellnitz S."/>
            <person name="Brambilla E."/>
            <person name="Klenk H.-P."/>
            <person name="Eisen J.A."/>
        </authorList>
    </citation>
    <scope>NUCLEOTIDE SEQUENCE [LARGE SCALE GENOMIC DNA]</scope>
    <source>
        <strain evidence="2 3">DSM 2985</strain>
    </source>
</reference>
<feature type="transmembrane region" description="Helical" evidence="1">
    <location>
        <begin position="151"/>
        <end position="177"/>
    </location>
</feature>
<feature type="transmembrane region" description="Helical" evidence="1">
    <location>
        <begin position="223"/>
        <end position="241"/>
    </location>
</feature>
<sequence>MPNKSITFSEAESESLQISALHLSFPLMTLKQRNRLITILIVASIAGFAISAATIAVNAAKSNLIPPPETIRPMRILSAIPFTPVSFAATALSCALLVLSVPAALFIIERYLNKTKATEIGYFIACLVGISCETARMFVMGMRLWQTFSDVLLMLGRIILFGRVLTTLSFVFASVLSETSQRQDNARNMAILFSVSALVAMTTPLNTARILSTGMVTVGFPDMFRLLTATMAATSIAAFVYKAKKHDRKEFITLAIVTAVLFTGYATLTSSDCYATLILGAVLFCAGIFRYIRTIHALYLWN</sequence>
<keyword evidence="1" id="KW-0472">Membrane</keyword>
<proteinExistence type="predicted"/>
<feature type="transmembrane region" description="Helical" evidence="1">
    <location>
        <begin position="36"/>
        <end position="60"/>
    </location>
</feature>
<accession>H7EH59</accession>
<feature type="transmembrane region" description="Helical" evidence="1">
    <location>
        <begin position="251"/>
        <end position="268"/>
    </location>
</feature>
<organism evidence="2 3">
    <name type="scientific">Treponema saccharophilum DSM 2985</name>
    <dbReference type="NCBI Taxonomy" id="907348"/>
    <lineage>
        <taxon>Bacteria</taxon>
        <taxon>Pseudomonadati</taxon>
        <taxon>Spirochaetota</taxon>
        <taxon>Spirochaetia</taxon>
        <taxon>Spirochaetales</taxon>
        <taxon>Treponemataceae</taxon>
        <taxon>Treponema</taxon>
    </lineage>
</organism>
<keyword evidence="1" id="KW-1133">Transmembrane helix</keyword>
<dbReference type="Proteomes" id="UP000003571">
    <property type="component" value="Unassembled WGS sequence"/>
</dbReference>
<evidence type="ECO:0000256" key="1">
    <source>
        <dbReference type="SAM" id="Phobius"/>
    </source>
</evidence>